<comment type="caution">
    <text evidence="2">The sequence shown here is derived from an EMBL/GenBank/DDBJ whole genome shotgun (WGS) entry which is preliminary data.</text>
</comment>
<protein>
    <submittedName>
        <fullName evidence="2">Uncharacterized protein</fullName>
    </submittedName>
</protein>
<evidence type="ECO:0000313" key="2">
    <source>
        <dbReference type="EMBL" id="KAK4349278.1"/>
    </source>
</evidence>
<feature type="compositionally biased region" description="Basic residues" evidence="1">
    <location>
        <begin position="1"/>
        <end position="11"/>
    </location>
</feature>
<dbReference type="Proteomes" id="UP001291623">
    <property type="component" value="Unassembled WGS sequence"/>
</dbReference>
<accession>A0AAE1RDS4</accession>
<dbReference type="EMBL" id="JAVYJV010000017">
    <property type="protein sequence ID" value="KAK4349278.1"/>
    <property type="molecule type" value="Genomic_DNA"/>
</dbReference>
<feature type="region of interest" description="Disordered" evidence="1">
    <location>
        <begin position="1"/>
        <end position="27"/>
    </location>
</feature>
<evidence type="ECO:0000313" key="3">
    <source>
        <dbReference type="Proteomes" id="UP001291623"/>
    </source>
</evidence>
<keyword evidence="3" id="KW-1185">Reference proteome</keyword>
<organism evidence="2 3">
    <name type="scientific">Anisodus tanguticus</name>
    <dbReference type="NCBI Taxonomy" id="243964"/>
    <lineage>
        <taxon>Eukaryota</taxon>
        <taxon>Viridiplantae</taxon>
        <taxon>Streptophyta</taxon>
        <taxon>Embryophyta</taxon>
        <taxon>Tracheophyta</taxon>
        <taxon>Spermatophyta</taxon>
        <taxon>Magnoliopsida</taxon>
        <taxon>eudicotyledons</taxon>
        <taxon>Gunneridae</taxon>
        <taxon>Pentapetalae</taxon>
        <taxon>asterids</taxon>
        <taxon>lamiids</taxon>
        <taxon>Solanales</taxon>
        <taxon>Solanaceae</taxon>
        <taxon>Solanoideae</taxon>
        <taxon>Hyoscyameae</taxon>
        <taxon>Anisodus</taxon>
    </lineage>
</organism>
<gene>
    <name evidence="2" type="ORF">RND71_032033</name>
</gene>
<sequence length="116" mass="12841">MDSYRASRKKQIQSDDEFLHGPRKSKAAPISPAAITGIAVAFSSSATKIFRSHWFSLVAHGFEVVRKLVSFLASRVVDLEKALALPLRNLGGQLAKPMVDVGWVVDDYDHSKAFFH</sequence>
<name>A0AAE1RDS4_9SOLA</name>
<evidence type="ECO:0000256" key="1">
    <source>
        <dbReference type="SAM" id="MobiDB-lite"/>
    </source>
</evidence>
<proteinExistence type="predicted"/>
<dbReference type="AlphaFoldDB" id="A0AAE1RDS4"/>
<reference evidence="2" key="1">
    <citation type="submission" date="2023-12" db="EMBL/GenBank/DDBJ databases">
        <title>Genome assembly of Anisodus tanguticus.</title>
        <authorList>
            <person name="Wang Y.-J."/>
        </authorList>
    </citation>
    <scope>NUCLEOTIDE SEQUENCE</scope>
    <source>
        <strain evidence="2">KB-2021</strain>
        <tissue evidence="2">Leaf</tissue>
    </source>
</reference>